<evidence type="ECO:0000313" key="2">
    <source>
        <dbReference type="EMBL" id="SVA66156.1"/>
    </source>
</evidence>
<evidence type="ECO:0000259" key="1">
    <source>
        <dbReference type="Pfam" id="PF12804"/>
    </source>
</evidence>
<accession>A0A381XN04</accession>
<dbReference type="SUPFAM" id="SSF53448">
    <property type="entry name" value="Nucleotide-diphospho-sugar transferases"/>
    <property type="match status" value="1"/>
</dbReference>
<dbReference type="Pfam" id="PF12804">
    <property type="entry name" value="NTP_transf_3"/>
    <property type="match status" value="1"/>
</dbReference>
<dbReference type="Gene3D" id="3.90.550.10">
    <property type="entry name" value="Spore Coat Polysaccharide Biosynthesis Protein SpsA, Chain A"/>
    <property type="match status" value="1"/>
</dbReference>
<dbReference type="CDD" id="cd04182">
    <property type="entry name" value="GT_2_like_f"/>
    <property type="match status" value="1"/>
</dbReference>
<protein>
    <recommendedName>
        <fullName evidence="1">MobA-like NTP transferase domain-containing protein</fullName>
    </recommendedName>
</protein>
<gene>
    <name evidence="2" type="ORF">METZ01_LOCUS119010</name>
</gene>
<dbReference type="PANTHER" id="PTHR43777:SF1">
    <property type="entry name" value="MOLYBDENUM COFACTOR CYTIDYLYLTRANSFERASE"/>
    <property type="match status" value="1"/>
</dbReference>
<name>A0A381XN04_9ZZZZ</name>
<dbReference type="GO" id="GO:0016779">
    <property type="term" value="F:nucleotidyltransferase activity"/>
    <property type="evidence" value="ECO:0007669"/>
    <property type="project" value="UniProtKB-ARBA"/>
</dbReference>
<feature type="domain" description="MobA-like NTP transferase" evidence="1">
    <location>
        <begin position="5"/>
        <end position="168"/>
    </location>
</feature>
<reference evidence="2" key="1">
    <citation type="submission" date="2018-05" db="EMBL/GenBank/DDBJ databases">
        <authorList>
            <person name="Lanie J.A."/>
            <person name="Ng W.-L."/>
            <person name="Kazmierczak K.M."/>
            <person name="Andrzejewski T.M."/>
            <person name="Davidsen T.M."/>
            <person name="Wayne K.J."/>
            <person name="Tettelin H."/>
            <person name="Glass J.I."/>
            <person name="Rusch D."/>
            <person name="Podicherti R."/>
            <person name="Tsui H.-C.T."/>
            <person name="Winkler M.E."/>
        </authorList>
    </citation>
    <scope>NUCLEOTIDE SEQUENCE</scope>
</reference>
<dbReference type="EMBL" id="UINC01015768">
    <property type="protein sequence ID" value="SVA66156.1"/>
    <property type="molecule type" value="Genomic_DNA"/>
</dbReference>
<organism evidence="2">
    <name type="scientific">marine metagenome</name>
    <dbReference type="NCBI Taxonomy" id="408172"/>
    <lineage>
        <taxon>unclassified sequences</taxon>
        <taxon>metagenomes</taxon>
        <taxon>ecological metagenomes</taxon>
    </lineage>
</organism>
<dbReference type="PANTHER" id="PTHR43777">
    <property type="entry name" value="MOLYBDENUM COFACTOR CYTIDYLYLTRANSFERASE"/>
    <property type="match status" value="1"/>
</dbReference>
<dbReference type="AlphaFoldDB" id="A0A381XN04"/>
<dbReference type="InterPro" id="IPR029044">
    <property type="entry name" value="Nucleotide-diphossugar_trans"/>
</dbReference>
<proteinExistence type="predicted"/>
<dbReference type="InterPro" id="IPR025877">
    <property type="entry name" value="MobA-like_NTP_Trfase"/>
</dbReference>
<sequence length="200" mass="21411">MKVAGIILAAGASSSMKGQNKLIIEIADKPVLVWVVEAAVSAGLEPVIVVSGYDDATTGNIIADLPADIVLNYRWEEGMSTSFPPAVNMLPSIVQGVMILLGDMPAVDSDIIKILDSRFAASGGKKIVHPVFDGQQGNPVIFPRCFFPALTKLTGDSGAKSILKKHPDTVLKVEVDSPSILLDIDTEDDLTKMEHFLRKK</sequence>